<reference evidence="4 5" key="1">
    <citation type="submission" date="2016-12" db="EMBL/GenBank/DDBJ databases">
        <authorList>
            <person name="Song W.-J."/>
            <person name="Kurnit D.M."/>
        </authorList>
    </citation>
    <scope>NUCLEOTIDE SEQUENCE [LARGE SCALE GENOMIC DNA]</scope>
    <source>
        <strain evidence="4 5">IMCC3135</strain>
    </source>
</reference>
<evidence type="ECO:0000256" key="1">
    <source>
        <dbReference type="ARBA" id="ARBA00008645"/>
    </source>
</evidence>
<dbReference type="GO" id="GO:0016020">
    <property type="term" value="C:membrane"/>
    <property type="evidence" value="ECO:0007669"/>
    <property type="project" value="TreeGrafter"/>
</dbReference>
<evidence type="ECO:0000259" key="3">
    <source>
        <dbReference type="Pfam" id="PF00561"/>
    </source>
</evidence>
<organism evidence="4 5">
    <name type="scientific">Granulosicoccus antarcticus IMCC3135</name>
    <dbReference type="NCBI Taxonomy" id="1192854"/>
    <lineage>
        <taxon>Bacteria</taxon>
        <taxon>Pseudomonadati</taxon>
        <taxon>Pseudomonadota</taxon>
        <taxon>Gammaproteobacteria</taxon>
        <taxon>Chromatiales</taxon>
        <taxon>Granulosicoccaceae</taxon>
        <taxon>Granulosicoccus</taxon>
    </lineage>
</organism>
<protein>
    <submittedName>
        <fullName evidence="4">2-(Acetamidomethylene)succinate hydrolase</fullName>
        <ecNumber evidence="4">3.5.1.29</ecNumber>
    </submittedName>
</protein>
<dbReference type="RefSeq" id="WP_088916538.1">
    <property type="nucleotide sequence ID" value="NZ_CP018632.1"/>
</dbReference>
<keyword evidence="5" id="KW-1185">Reference proteome</keyword>
<dbReference type="SUPFAM" id="SSF53474">
    <property type="entry name" value="alpha/beta-Hydrolases"/>
    <property type="match status" value="1"/>
</dbReference>
<evidence type="ECO:0000256" key="2">
    <source>
        <dbReference type="ARBA" id="ARBA00022801"/>
    </source>
</evidence>
<dbReference type="Proteomes" id="UP000250079">
    <property type="component" value="Chromosome"/>
</dbReference>
<dbReference type="Gene3D" id="3.40.50.1820">
    <property type="entry name" value="alpha/beta hydrolase"/>
    <property type="match status" value="1"/>
</dbReference>
<proteinExistence type="inferred from homology"/>
<dbReference type="Pfam" id="PF00561">
    <property type="entry name" value="Abhydrolase_1"/>
    <property type="match status" value="1"/>
</dbReference>
<evidence type="ECO:0000313" key="5">
    <source>
        <dbReference type="Proteomes" id="UP000250079"/>
    </source>
</evidence>
<dbReference type="EMBL" id="CP018632">
    <property type="protein sequence ID" value="ASJ71057.1"/>
    <property type="molecule type" value="Genomic_DNA"/>
</dbReference>
<gene>
    <name evidence="4" type="ORF">IMCC3135_04720</name>
</gene>
<evidence type="ECO:0000313" key="4">
    <source>
        <dbReference type="EMBL" id="ASJ71057.1"/>
    </source>
</evidence>
<dbReference type="PRINTS" id="PR00111">
    <property type="entry name" value="ABHYDROLASE"/>
</dbReference>
<dbReference type="InterPro" id="IPR000073">
    <property type="entry name" value="AB_hydrolase_1"/>
</dbReference>
<keyword evidence="2 4" id="KW-0378">Hydrolase</keyword>
<dbReference type="InterPro" id="IPR029058">
    <property type="entry name" value="AB_hydrolase_fold"/>
</dbReference>
<dbReference type="OrthoDB" id="149912at2"/>
<sequence length="290" mass="32135">MRPQLESITLPVDGSIVAAIRQRDPAAEAAPRMLCIHGWLDNANSFVPLMPYLPAFDLVAIDLPGHGYSDALPQGYSLHEMSYQLTAVIEALGWTDCHLVGHSLGGTIATLLSVANPDIVQSLTLVDSSGPLSEEADQLPVRMVRALQDRRRPQRFTSRVFPNKESAIKARLSAAKMHPHSAKLIIDRQLMQTEEGYRWRFDPRWRYASSQYQTQAQVQAILSAVACKTLTIIADDGFLASRADTEERLNCLQMRQSTKLPGHHHLHMDTPEPVAASINRFLEALPDLGG</sequence>
<dbReference type="PANTHER" id="PTHR43798:SF14">
    <property type="entry name" value="SERINE HYDROLASE-LIKE PROTEIN DDB_G0286239"/>
    <property type="match status" value="1"/>
</dbReference>
<dbReference type="InterPro" id="IPR050266">
    <property type="entry name" value="AB_hydrolase_sf"/>
</dbReference>
<dbReference type="EC" id="3.5.1.29" evidence="4"/>
<feature type="domain" description="AB hydrolase-1" evidence="3">
    <location>
        <begin position="31"/>
        <end position="220"/>
    </location>
</feature>
<accession>A0A2Z2NTU9</accession>
<name>A0A2Z2NTU9_9GAMM</name>
<comment type="similarity">
    <text evidence="1">Belongs to the AB hydrolase superfamily.</text>
</comment>
<dbReference type="AlphaFoldDB" id="A0A2Z2NTU9"/>
<dbReference type="PANTHER" id="PTHR43798">
    <property type="entry name" value="MONOACYLGLYCEROL LIPASE"/>
    <property type="match status" value="1"/>
</dbReference>
<dbReference type="KEGG" id="gai:IMCC3135_04720"/>
<dbReference type="GO" id="GO:0047411">
    <property type="term" value="F:2-(acetamidomethylene)succinate hydrolase activity"/>
    <property type="evidence" value="ECO:0007669"/>
    <property type="project" value="UniProtKB-EC"/>
</dbReference>